<dbReference type="Pfam" id="PF00486">
    <property type="entry name" value="Trans_reg_C"/>
    <property type="match status" value="1"/>
</dbReference>
<dbReference type="PANTHER" id="PTHR48111:SF1">
    <property type="entry name" value="TWO-COMPONENT RESPONSE REGULATOR ORR33"/>
    <property type="match status" value="1"/>
</dbReference>
<dbReference type="InterPro" id="IPR036388">
    <property type="entry name" value="WH-like_DNA-bd_sf"/>
</dbReference>
<keyword evidence="5" id="KW-0804">Transcription</keyword>
<feature type="DNA-binding region" description="OmpR/PhoB-type" evidence="6">
    <location>
        <begin position="133"/>
        <end position="231"/>
    </location>
</feature>
<dbReference type="OrthoDB" id="9803032at2"/>
<dbReference type="PANTHER" id="PTHR48111">
    <property type="entry name" value="REGULATOR OF RPOS"/>
    <property type="match status" value="1"/>
</dbReference>
<dbReference type="GO" id="GO:0000976">
    <property type="term" value="F:transcription cis-regulatory region binding"/>
    <property type="evidence" value="ECO:0007669"/>
    <property type="project" value="TreeGrafter"/>
</dbReference>
<proteinExistence type="predicted"/>
<name>A0A504UGJ4_9HYPH</name>
<evidence type="ECO:0000313" key="9">
    <source>
        <dbReference type="Proteomes" id="UP000316429"/>
    </source>
</evidence>
<reference evidence="8 9" key="1">
    <citation type="submission" date="2019-06" db="EMBL/GenBank/DDBJ databases">
        <title>Rhizobium sp. CL12 isolated from roots of soybean.</title>
        <authorList>
            <person name="Wang C."/>
        </authorList>
    </citation>
    <scope>NUCLEOTIDE SEQUENCE [LARGE SCALE GENOMIC DNA]</scope>
    <source>
        <strain evidence="8 9">CL12</strain>
    </source>
</reference>
<feature type="domain" description="OmpR/PhoB-type" evidence="7">
    <location>
        <begin position="133"/>
        <end position="231"/>
    </location>
</feature>
<keyword evidence="1" id="KW-0597">Phosphoprotein</keyword>
<keyword evidence="3" id="KW-0805">Transcription regulation</keyword>
<accession>A0A504UGJ4</accession>
<dbReference type="PROSITE" id="PS51755">
    <property type="entry name" value="OMPR_PHOB"/>
    <property type="match status" value="1"/>
</dbReference>
<dbReference type="GO" id="GO:0032993">
    <property type="term" value="C:protein-DNA complex"/>
    <property type="evidence" value="ECO:0007669"/>
    <property type="project" value="TreeGrafter"/>
</dbReference>
<dbReference type="GO" id="GO:0006355">
    <property type="term" value="P:regulation of DNA-templated transcription"/>
    <property type="evidence" value="ECO:0007669"/>
    <property type="project" value="InterPro"/>
</dbReference>
<dbReference type="GO" id="GO:0005829">
    <property type="term" value="C:cytosol"/>
    <property type="evidence" value="ECO:0007669"/>
    <property type="project" value="TreeGrafter"/>
</dbReference>
<evidence type="ECO:0000259" key="7">
    <source>
        <dbReference type="PROSITE" id="PS51755"/>
    </source>
</evidence>
<evidence type="ECO:0000256" key="2">
    <source>
        <dbReference type="ARBA" id="ARBA00023012"/>
    </source>
</evidence>
<dbReference type="InterPro" id="IPR039420">
    <property type="entry name" value="WalR-like"/>
</dbReference>
<dbReference type="SUPFAM" id="SSF52172">
    <property type="entry name" value="CheY-like"/>
    <property type="match status" value="1"/>
</dbReference>
<evidence type="ECO:0000256" key="5">
    <source>
        <dbReference type="ARBA" id="ARBA00023163"/>
    </source>
</evidence>
<dbReference type="Proteomes" id="UP000316429">
    <property type="component" value="Unassembled WGS sequence"/>
</dbReference>
<dbReference type="CDD" id="cd00383">
    <property type="entry name" value="trans_reg_C"/>
    <property type="match status" value="1"/>
</dbReference>
<dbReference type="EMBL" id="VFYP01000007">
    <property type="protein sequence ID" value="TPP04592.1"/>
    <property type="molecule type" value="Genomic_DNA"/>
</dbReference>
<dbReference type="InterPro" id="IPR016032">
    <property type="entry name" value="Sig_transdc_resp-reg_C-effctor"/>
</dbReference>
<dbReference type="Gene3D" id="3.40.50.2300">
    <property type="match status" value="1"/>
</dbReference>
<dbReference type="InterPro" id="IPR001867">
    <property type="entry name" value="OmpR/PhoB-type_DNA-bd"/>
</dbReference>
<keyword evidence="2" id="KW-0902">Two-component regulatory system</keyword>
<dbReference type="SUPFAM" id="SSF46894">
    <property type="entry name" value="C-terminal effector domain of the bipartite response regulators"/>
    <property type="match status" value="1"/>
</dbReference>
<dbReference type="Gene3D" id="1.10.10.10">
    <property type="entry name" value="Winged helix-like DNA-binding domain superfamily/Winged helix DNA-binding domain"/>
    <property type="match status" value="1"/>
</dbReference>
<dbReference type="AlphaFoldDB" id="A0A504UGJ4"/>
<evidence type="ECO:0000256" key="6">
    <source>
        <dbReference type="PROSITE-ProRule" id="PRU01091"/>
    </source>
</evidence>
<protein>
    <submittedName>
        <fullName evidence="8">Response regulator transcription factor</fullName>
    </submittedName>
</protein>
<dbReference type="RefSeq" id="WP_140832081.1">
    <property type="nucleotide sequence ID" value="NZ_VFYP01000007.1"/>
</dbReference>
<keyword evidence="4 6" id="KW-0238">DNA-binding</keyword>
<organism evidence="8 9">
    <name type="scientific">Rhizobium glycinendophyticum</name>
    <dbReference type="NCBI Taxonomy" id="2589807"/>
    <lineage>
        <taxon>Bacteria</taxon>
        <taxon>Pseudomonadati</taxon>
        <taxon>Pseudomonadota</taxon>
        <taxon>Alphaproteobacteria</taxon>
        <taxon>Hyphomicrobiales</taxon>
        <taxon>Rhizobiaceae</taxon>
        <taxon>Rhizobium/Agrobacterium group</taxon>
        <taxon>Rhizobium</taxon>
    </lineage>
</organism>
<dbReference type="SMART" id="SM00862">
    <property type="entry name" value="Trans_reg_C"/>
    <property type="match status" value="1"/>
</dbReference>
<dbReference type="InterPro" id="IPR011006">
    <property type="entry name" value="CheY-like_superfamily"/>
</dbReference>
<evidence type="ECO:0000313" key="8">
    <source>
        <dbReference type="EMBL" id="TPP04592.1"/>
    </source>
</evidence>
<sequence>MSKLVTIYSQDPDFYMLMSHILGTAGFDALSANGLDAILAAPLKSVVAILVDTSDGIDRVARFCQEVKAHGLTSHLPIVALIPASHERNYLLLLKSGIDEGFMRPVSPERILFFLRTLGEPGKNPHVVASRLGDVSYFGDLEIDQQTRLLKSEHRSAHLSPIPFSLLRRLLKTPGHVVSRAELIEAAWPELTHVSARTVDVHIANLRREISAITRRATIRTVRSSGYALVRDELCS</sequence>
<evidence type="ECO:0000256" key="1">
    <source>
        <dbReference type="ARBA" id="ARBA00022553"/>
    </source>
</evidence>
<evidence type="ECO:0000256" key="4">
    <source>
        <dbReference type="ARBA" id="ARBA00023125"/>
    </source>
</evidence>
<gene>
    <name evidence="8" type="ORF">FJQ55_22015</name>
</gene>
<dbReference type="GO" id="GO:0000156">
    <property type="term" value="F:phosphorelay response regulator activity"/>
    <property type="evidence" value="ECO:0007669"/>
    <property type="project" value="TreeGrafter"/>
</dbReference>
<keyword evidence="9" id="KW-1185">Reference proteome</keyword>
<comment type="caution">
    <text evidence="8">The sequence shown here is derived from an EMBL/GenBank/DDBJ whole genome shotgun (WGS) entry which is preliminary data.</text>
</comment>
<evidence type="ECO:0000256" key="3">
    <source>
        <dbReference type="ARBA" id="ARBA00023015"/>
    </source>
</evidence>